<keyword evidence="2 6" id="KW-0812">Transmembrane</keyword>
<dbReference type="InterPro" id="IPR039421">
    <property type="entry name" value="Type_1_exporter"/>
</dbReference>
<keyword evidence="9" id="KW-1185">Reference proteome</keyword>
<protein>
    <recommendedName>
        <fullName evidence="7">ABC transmembrane type-1 domain-containing protein</fullName>
    </recommendedName>
</protein>
<feature type="transmembrane region" description="Helical" evidence="6">
    <location>
        <begin position="89"/>
        <end position="112"/>
    </location>
</feature>
<comment type="subcellular location">
    <subcellularLocation>
        <location evidence="1">Membrane</location>
        <topology evidence="1">Multi-pass membrane protein</topology>
    </subcellularLocation>
</comment>
<name>A0AAE1F0J0_PETCI</name>
<dbReference type="InterPro" id="IPR011527">
    <property type="entry name" value="ABC1_TM_dom"/>
</dbReference>
<dbReference type="Gene3D" id="1.20.1560.10">
    <property type="entry name" value="ABC transporter type 1, transmembrane domain"/>
    <property type="match status" value="2"/>
</dbReference>
<feature type="transmembrane region" description="Helical" evidence="6">
    <location>
        <begin position="290"/>
        <end position="309"/>
    </location>
</feature>
<evidence type="ECO:0000313" key="8">
    <source>
        <dbReference type="EMBL" id="KAK3865155.1"/>
    </source>
</evidence>
<feature type="transmembrane region" description="Helical" evidence="6">
    <location>
        <begin position="410"/>
        <end position="427"/>
    </location>
</feature>
<gene>
    <name evidence="8" type="ORF">Pcinc_029218</name>
</gene>
<comment type="caution">
    <text evidence="8">The sequence shown here is derived from an EMBL/GenBank/DDBJ whole genome shotgun (WGS) entry which is preliminary data.</text>
</comment>
<keyword evidence="3 6" id="KW-1133">Transmembrane helix</keyword>
<feature type="region of interest" description="Disordered" evidence="5">
    <location>
        <begin position="1"/>
        <end position="67"/>
    </location>
</feature>
<evidence type="ECO:0000256" key="2">
    <source>
        <dbReference type="ARBA" id="ARBA00022692"/>
    </source>
</evidence>
<dbReference type="Proteomes" id="UP001286313">
    <property type="component" value="Unassembled WGS sequence"/>
</dbReference>
<feature type="compositionally biased region" description="Basic and acidic residues" evidence="5">
    <location>
        <begin position="39"/>
        <end position="67"/>
    </location>
</feature>
<feature type="transmembrane region" description="Helical" evidence="6">
    <location>
        <begin position="188"/>
        <end position="212"/>
    </location>
</feature>
<dbReference type="GO" id="GO:0005886">
    <property type="term" value="C:plasma membrane"/>
    <property type="evidence" value="ECO:0007669"/>
    <property type="project" value="TreeGrafter"/>
</dbReference>
<feature type="transmembrane region" description="Helical" evidence="6">
    <location>
        <begin position="367"/>
        <end position="390"/>
    </location>
</feature>
<dbReference type="SUPFAM" id="SSF52540">
    <property type="entry name" value="P-loop containing nucleoside triphosphate hydrolases"/>
    <property type="match status" value="1"/>
</dbReference>
<accession>A0AAE1F0J0</accession>
<dbReference type="AlphaFoldDB" id="A0AAE1F0J0"/>
<proteinExistence type="predicted"/>
<organism evidence="8 9">
    <name type="scientific">Petrolisthes cinctipes</name>
    <name type="common">Flat porcelain crab</name>
    <dbReference type="NCBI Taxonomy" id="88211"/>
    <lineage>
        <taxon>Eukaryota</taxon>
        <taxon>Metazoa</taxon>
        <taxon>Ecdysozoa</taxon>
        <taxon>Arthropoda</taxon>
        <taxon>Crustacea</taxon>
        <taxon>Multicrustacea</taxon>
        <taxon>Malacostraca</taxon>
        <taxon>Eumalacostraca</taxon>
        <taxon>Eucarida</taxon>
        <taxon>Decapoda</taxon>
        <taxon>Pleocyemata</taxon>
        <taxon>Anomura</taxon>
        <taxon>Galatheoidea</taxon>
        <taxon>Porcellanidae</taxon>
        <taxon>Petrolisthes</taxon>
    </lineage>
</organism>
<keyword evidence="4 6" id="KW-0472">Membrane</keyword>
<dbReference type="GO" id="GO:0140359">
    <property type="term" value="F:ABC-type transporter activity"/>
    <property type="evidence" value="ECO:0007669"/>
    <property type="project" value="InterPro"/>
</dbReference>
<dbReference type="PANTHER" id="PTHR24222">
    <property type="entry name" value="ABC TRANSPORTER B FAMILY"/>
    <property type="match status" value="1"/>
</dbReference>
<feature type="domain" description="ABC transmembrane type-1" evidence="7">
    <location>
        <begin position="92"/>
        <end position="438"/>
    </location>
</feature>
<reference evidence="8" key="1">
    <citation type="submission" date="2023-10" db="EMBL/GenBank/DDBJ databases">
        <title>Genome assemblies of two species of porcelain crab, Petrolisthes cinctipes and Petrolisthes manimaculis (Anomura: Porcellanidae).</title>
        <authorList>
            <person name="Angst P."/>
        </authorList>
    </citation>
    <scope>NUCLEOTIDE SEQUENCE</scope>
    <source>
        <strain evidence="8">PB745_01</strain>
        <tissue evidence="8">Gill</tissue>
    </source>
</reference>
<feature type="non-terminal residue" evidence="8">
    <location>
        <position position="1"/>
    </location>
</feature>
<dbReference type="Pfam" id="PF00005">
    <property type="entry name" value="ABC_tran"/>
    <property type="match status" value="1"/>
</dbReference>
<dbReference type="Gene3D" id="3.40.50.300">
    <property type="entry name" value="P-loop containing nucleotide triphosphate hydrolases"/>
    <property type="match status" value="1"/>
</dbReference>
<evidence type="ECO:0000256" key="1">
    <source>
        <dbReference type="ARBA" id="ARBA00004141"/>
    </source>
</evidence>
<dbReference type="GO" id="GO:0016887">
    <property type="term" value="F:ATP hydrolysis activity"/>
    <property type="evidence" value="ECO:0007669"/>
    <property type="project" value="InterPro"/>
</dbReference>
<evidence type="ECO:0000256" key="6">
    <source>
        <dbReference type="SAM" id="Phobius"/>
    </source>
</evidence>
<dbReference type="InterPro" id="IPR003439">
    <property type="entry name" value="ABC_transporter-like_ATP-bd"/>
</dbReference>
<dbReference type="SUPFAM" id="SSF90123">
    <property type="entry name" value="ABC transporter transmembrane region"/>
    <property type="match status" value="1"/>
</dbReference>
<feature type="transmembrane region" description="Helical" evidence="6">
    <location>
        <begin position="264"/>
        <end position="284"/>
    </location>
</feature>
<evidence type="ECO:0000313" key="9">
    <source>
        <dbReference type="Proteomes" id="UP001286313"/>
    </source>
</evidence>
<evidence type="ECO:0000259" key="7">
    <source>
        <dbReference type="PROSITE" id="PS50929"/>
    </source>
</evidence>
<evidence type="ECO:0000256" key="4">
    <source>
        <dbReference type="ARBA" id="ARBA00023136"/>
    </source>
</evidence>
<sequence length="599" mass="65614">MTGKNGAGHTRVDIQPINGHEENGLGSGKKNGWLEEEEKEKIKREEEEEKKKKEEEEKKKKKKEEEDKNKLPPVSFYKLFRYSTGLERVIIVVGLLAATLASLGMPGLFILFGEITDAFVDHSLQEMLDTGLANGGIEGNTQLKTLWDGLVKQNPSLTNLTLQEQEEYLRAAFSGEGSSDYFSEVIKFGVGASGIGVALVILGYLFVATLNYTAEAQVFRVRGLFLNRILRQEIGWFDIRQTNDFASRVTEDLNKLQAGIGDQMGLYFFYTFTSLASLIIAFVYSWKLTLVVLAVFPLLGIAGGIMAKLQANLSTEAMDKYAKAGSVAEEVLSGIRTVVAFGGEEKEVERYEKNLLDARMAGLQRGLVTGLGMGSVWLVMYASYALAFWYGTGLILEARRPESESSMDPSTLVVVFFCVLMGAMNMGQSAPFGAAMTTAKAAASTVYDILERKSAIDPASTDGEKPNEVKGTIELREVHFNYPSRPEVKVSEGVNLTVQPGQTVALVGSSGCGKSTCIQLIQRFYDPLDGTVSLDGRDVRELNLGWLRDQIGVVGQEPVLFATTIAENIRYGRQGVSEADIQEAAKEANAHTFIMGLPK</sequence>
<dbReference type="PROSITE" id="PS50929">
    <property type="entry name" value="ABC_TM1F"/>
    <property type="match status" value="1"/>
</dbReference>
<dbReference type="InterPro" id="IPR027417">
    <property type="entry name" value="P-loop_NTPase"/>
</dbReference>
<dbReference type="Pfam" id="PF00664">
    <property type="entry name" value="ABC_membrane"/>
    <property type="match status" value="1"/>
</dbReference>
<dbReference type="CDD" id="cd18577">
    <property type="entry name" value="ABC_6TM_Pgp_ABCB1_D1_like"/>
    <property type="match status" value="1"/>
</dbReference>
<dbReference type="EMBL" id="JAWQEG010003653">
    <property type="protein sequence ID" value="KAK3865155.1"/>
    <property type="molecule type" value="Genomic_DNA"/>
</dbReference>
<dbReference type="PANTHER" id="PTHR24222:SF76">
    <property type="entry name" value="MYCOBACTIN IMPORT ATP-BINDING_PERMEASE PROTEIN IRTB"/>
    <property type="match status" value="1"/>
</dbReference>
<dbReference type="InterPro" id="IPR036640">
    <property type="entry name" value="ABC1_TM_sf"/>
</dbReference>
<dbReference type="GO" id="GO:0005524">
    <property type="term" value="F:ATP binding"/>
    <property type="evidence" value="ECO:0007669"/>
    <property type="project" value="InterPro"/>
</dbReference>
<evidence type="ECO:0000256" key="3">
    <source>
        <dbReference type="ARBA" id="ARBA00022989"/>
    </source>
</evidence>
<evidence type="ECO:0000256" key="5">
    <source>
        <dbReference type="SAM" id="MobiDB-lite"/>
    </source>
</evidence>